<sequence>MKTSYTTLVFLLVFALGYSQNENESQTDASKTENENSNFKLDYYLGFGMLYTDALDINPFLSESNVPTVRRFPFELSFGITGDFGRNRIDLDFGFYNQERERDEFGHKVNSAQLTLRYLRNVIQFENNDRIFLGAGLSYMTTELEFYDKSDDIDLNDPGNFGDLAKLNNSQFHISPSIGYSIFDSDDNEEFVRIQLSYDINVTSDSWESDYARVNNSISEAGNRFRLQLILPF</sequence>
<name>A0ABS7XI59_9FLAO</name>
<proteinExistence type="predicted"/>
<dbReference type="Proteomes" id="UP001199314">
    <property type="component" value="Unassembled WGS sequence"/>
</dbReference>
<organism evidence="1 2">
    <name type="scientific">Psychroflexus longus</name>
    <dbReference type="NCBI Taxonomy" id="2873596"/>
    <lineage>
        <taxon>Bacteria</taxon>
        <taxon>Pseudomonadati</taxon>
        <taxon>Bacteroidota</taxon>
        <taxon>Flavobacteriia</taxon>
        <taxon>Flavobacteriales</taxon>
        <taxon>Flavobacteriaceae</taxon>
        <taxon>Psychroflexus</taxon>
    </lineage>
</organism>
<dbReference type="RefSeq" id="WP_224460055.1">
    <property type="nucleotide sequence ID" value="NZ_JAIQZE010000001.1"/>
</dbReference>
<evidence type="ECO:0000313" key="1">
    <source>
        <dbReference type="EMBL" id="MBZ9777692.1"/>
    </source>
</evidence>
<accession>A0ABS7XI59</accession>
<gene>
    <name evidence="1" type="ORF">LB452_02045</name>
</gene>
<protein>
    <recommendedName>
        <fullName evidence="3">Outer membrane protein beta-barrel domain-containing protein</fullName>
    </recommendedName>
</protein>
<dbReference type="EMBL" id="JAIQZE010000001">
    <property type="protein sequence ID" value="MBZ9777692.1"/>
    <property type="molecule type" value="Genomic_DNA"/>
</dbReference>
<reference evidence="2" key="1">
    <citation type="submission" date="2023-07" db="EMBL/GenBank/DDBJ databases">
        <title>Novel species isolated from saline lakes on Tibetan Plateau.</title>
        <authorList>
            <person name="Lu H."/>
        </authorList>
    </citation>
    <scope>NUCLEOTIDE SEQUENCE [LARGE SCALE GENOMIC DNA]</scope>
    <source>
        <strain evidence="2">CAK8W</strain>
    </source>
</reference>
<comment type="caution">
    <text evidence="1">The sequence shown here is derived from an EMBL/GenBank/DDBJ whole genome shotgun (WGS) entry which is preliminary data.</text>
</comment>
<evidence type="ECO:0000313" key="2">
    <source>
        <dbReference type="Proteomes" id="UP001199314"/>
    </source>
</evidence>
<evidence type="ECO:0008006" key="3">
    <source>
        <dbReference type="Google" id="ProtNLM"/>
    </source>
</evidence>
<keyword evidence="2" id="KW-1185">Reference proteome</keyword>